<feature type="domain" description="Response regulatory" evidence="3">
    <location>
        <begin position="5"/>
        <end position="120"/>
    </location>
</feature>
<dbReference type="InterPro" id="IPR050595">
    <property type="entry name" value="Bact_response_regulator"/>
</dbReference>
<sequence>MNNTKILIVEDESIVAKDLKQRLENMGYFVLGIVSNGKDAISKSNEMQPNIILMDIILKGDLDGIKTAQILRKLHDIPFIYLTAYYDDEILERASMTNPYGYITKPFDDIGLYTSIQMALYKFEREKKLKNNSKLLKFIKRTIKKIKNIAA</sequence>
<gene>
    <name evidence="4" type="ORF">K8N75_01300</name>
</gene>
<dbReference type="PROSITE" id="PS50110">
    <property type="entry name" value="RESPONSE_REGULATORY"/>
    <property type="match status" value="1"/>
</dbReference>
<feature type="modified residue" description="4-aspartylphosphate" evidence="2">
    <location>
        <position position="55"/>
    </location>
</feature>
<evidence type="ECO:0000313" key="4">
    <source>
        <dbReference type="EMBL" id="MBZ2164688.1"/>
    </source>
</evidence>
<dbReference type="Pfam" id="PF00072">
    <property type="entry name" value="Response_reg"/>
    <property type="match status" value="1"/>
</dbReference>
<dbReference type="SMART" id="SM00448">
    <property type="entry name" value="REC"/>
    <property type="match status" value="1"/>
</dbReference>
<reference evidence="5" key="1">
    <citation type="journal article" date="2022" name="Microbiol. Resour. Announc.">
        <title>Draft Genome Sequence of a Methanogenic Archaeon from West Spitsbergen Permafrost.</title>
        <authorList>
            <person name="Trubitsyn V."/>
            <person name="Rivkina E."/>
            <person name="Shcherbakova V."/>
        </authorList>
    </citation>
    <scope>NUCLEOTIDE SEQUENCE [LARGE SCALE GENOMIC DNA]</scope>
    <source>
        <strain evidence="5">VT</strain>
    </source>
</reference>
<dbReference type="Proteomes" id="UP000825933">
    <property type="component" value="Unassembled WGS sequence"/>
</dbReference>
<dbReference type="RefSeq" id="WP_223790370.1">
    <property type="nucleotide sequence ID" value="NZ_JAIOUQ010000003.1"/>
</dbReference>
<comment type="caution">
    <text evidence="4">The sequence shown here is derived from an EMBL/GenBank/DDBJ whole genome shotgun (WGS) entry which is preliminary data.</text>
</comment>
<dbReference type="SUPFAM" id="SSF52172">
    <property type="entry name" value="CheY-like"/>
    <property type="match status" value="1"/>
</dbReference>
<evidence type="ECO:0000256" key="1">
    <source>
        <dbReference type="ARBA" id="ARBA00022553"/>
    </source>
</evidence>
<accession>A0A8T5ULD2</accession>
<evidence type="ECO:0000259" key="3">
    <source>
        <dbReference type="PROSITE" id="PS50110"/>
    </source>
</evidence>
<evidence type="ECO:0000256" key="2">
    <source>
        <dbReference type="PROSITE-ProRule" id="PRU00169"/>
    </source>
</evidence>
<dbReference type="PANTHER" id="PTHR44591">
    <property type="entry name" value="STRESS RESPONSE REGULATOR PROTEIN 1"/>
    <property type="match status" value="1"/>
</dbReference>
<dbReference type="InterPro" id="IPR011006">
    <property type="entry name" value="CheY-like_superfamily"/>
</dbReference>
<protein>
    <submittedName>
        <fullName evidence="4">Response regulator</fullName>
    </submittedName>
</protein>
<dbReference type="PIRSF" id="PIRSF036382">
    <property type="entry name" value="RR_antiterm"/>
    <property type="match status" value="1"/>
</dbReference>
<dbReference type="Gene3D" id="3.40.50.2300">
    <property type="match status" value="1"/>
</dbReference>
<evidence type="ECO:0000313" key="5">
    <source>
        <dbReference type="Proteomes" id="UP000825933"/>
    </source>
</evidence>
<dbReference type="CDD" id="cd17534">
    <property type="entry name" value="REC_DC-like"/>
    <property type="match status" value="1"/>
</dbReference>
<proteinExistence type="predicted"/>
<dbReference type="EMBL" id="JAIOUQ010000003">
    <property type="protein sequence ID" value="MBZ2164688.1"/>
    <property type="molecule type" value="Genomic_DNA"/>
</dbReference>
<name>A0A8T5ULD2_9EURY</name>
<dbReference type="InterPro" id="IPR008327">
    <property type="entry name" value="Sig_transdc_resp-reg_antiterm"/>
</dbReference>
<dbReference type="PANTHER" id="PTHR44591:SF3">
    <property type="entry name" value="RESPONSE REGULATORY DOMAIN-CONTAINING PROTEIN"/>
    <property type="match status" value="1"/>
</dbReference>
<dbReference type="InterPro" id="IPR001789">
    <property type="entry name" value="Sig_transdc_resp-reg_receiver"/>
</dbReference>
<dbReference type="GO" id="GO:0000160">
    <property type="term" value="P:phosphorelay signal transduction system"/>
    <property type="evidence" value="ECO:0007669"/>
    <property type="project" value="InterPro"/>
</dbReference>
<organism evidence="4 5">
    <name type="scientific">Methanobacterium spitsbergense</name>
    <dbReference type="NCBI Taxonomy" id="2874285"/>
    <lineage>
        <taxon>Archaea</taxon>
        <taxon>Methanobacteriati</taxon>
        <taxon>Methanobacteriota</taxon>
        <taxon>Methanomada group</taxon>
        <taxon>Methanobacteria</taxon>
        <taxon>Methanobacteriales</taxon>
        <taxon>Methanobacteriaceae</taxon>
        <taxon>Methanobacterium</taxon>
    </lineage>
</organism>
<dbReference type="AlphaFoldDB" id="A0A8T5ULD2"/>
<keyword evidence="5" id="KW-1185">Reference proteome</keyword>
<keyword evidence="1 2" id="KW-0597">Phosphoprotein</keyword>